<proteinExistence type="predicted"/>
<name>E3EKK8_PAEPS</name>
<evidence type="ECO:0000313" key="1">
    <source>
        <dbReference type="EMBL" id="ADO59840.1"/>
    </source>
</evidence>
<accession>E3EKK8</accession>
<protein>
    <submittedName>
        <fullName evidence="1">Uncharacterized protein</fullName>
    </submittedName>
</protein>
<sequence length="105" mass="12244">MEYTLTQKQKKLIDEIVNDPMGGKNWFINCHKQGPYLWDDEILHDIPIEAIYDYFREEMTVEEKLQVAYDQFGIYVTDTYIGREKDFQAGMRAACKILGVSIGKA</sequence>
<reference evidence="1 2" key="1">
    <citation type="journal article" date="2011" name="J. Bacteriol.">
        <title>Complete genome sequence of Paenibacillus polymyxa SC2, a strain of plant growth-promoting Rhizobacterium with broad-spectrum antimicrobial activity.</title>
        <authorList>
            <person name="Ma M."/>
            <person name="Wang C."/>
            <person name="Ding Y."/>
            <person name="Li L."/>
            <person name="Shen D."/>
            <person name="Jiang X."/>
            <person name="Guan D."/>
            <person name="Cao F."/>
            <person name="Chen H."/>
            <person name="Feng R."/>
            <person name="Wang X."/>
            <person name="Ge Y."/>
            <person name="Yao L."/>
            <person name="Bing X."/>
            <person name="Yang X."/>
            <person name="Li J."/>
            <person name="Du B."/>
        </authorList>
    </citation>
    <scope>NUCLEOTIDE SEQUENCE [LARGE SCALE GENOMIC DNA]</scope>
    <source>
        <strain evidence="1 2">SC2</strain>
        <plasmid evidence="2">pSC2</plasmid>
    </source>
</reference>
<dbReference type="PATRIC" id="fig|886882.15.peg.5462"/>
<gene>
    <name evidence="1" type="ORF">PPSC2_25970</name>
</gene>
<dbReference type="RefSeq" id="WP_013386254.1">
    <property type="nucleotide sequence ID" value="NC_014628.2"/>
</dbReference>
<evidence type="ECO:0000313" key="2">
    <source>
        <dbReference type="Proteomes" id="UP000006868"/>
    </source>
</evidence>
<geneLocation type="plasmid" evidence="1 2">
    <name>pSC2</name>
</geneLocation>
<organism evidence="1 2">
    <name type="scientific">Paenibacillus polymyxa (strain SC2)</name>
    <name type="common">Bacillus polymyxa</name>
    <dbReference type="NCBI Taxonomy" id="886882"/>
    <lineage>
        <taxon>Bacteria</taxon>
        <taxon>Bacillati</taxon>
        <taxon>Bacillota</taxon>
        <taxon>Bacilli</taxon>
        <taxon>Bacillales</taxon>
        <taxon>Paenibacillaceae</taxon>
        <taxon>Paenibacillus</taxon>
    </lineage>
</organism>
<dbReference type="Proteomes" id="UP000006868">
    <property type="component" value="Plasmid pSC2"/>
</dbReference>
<dbReference type="KEGG" id="ppm:PPSC2_25970"/>
<keyword evidence="1" id="KW-0614">Plasmid</keyword>
<dbReference type="AlphaFoldDB" id="E3EKK8"/>
<dbReference type="HOGENOM" id="CLU_2233877_0_0_9"/>
<dbReference type="EMBL" id="CP002214">
    <property type="protein sequence ID" value="ADO59840.1"/>
    <property type="molecule type" value="Genomic_DNA"/>
</dbReference>